<sequence length="738" mass="82266">MSLTTDPPHSFLPFCYDPQPPRSRQLSASIWAPQSTQSETSWPKALDNIPRGAQYERRPVPQLHRAPSFPITKEDVFGPSGSQNARQMRVGAIGEGRKKNSPTLEDSHVEQLLRVLDLSSPAPFARPRPEPLSLDVSLDTTGSSFEDFSPMSSASTLLTPTDLSPVRPVDPKLYSPYDPHTSSFSASASAYNSIPNLHHHNSLLFEQSSTTRPFEHHLLSSPQSPSYRTLLQPQPSYLLSPQSFPLFEPFSEQPTPAPTSSQNHSQPQMQMWPSSQDSQQEMQQQQSPYYTSNAPESRRTDLRRVPSLSWRQAHYPTSTEWLRPEEKLVGIDFSMGNSANGLGLPQADHHQQQQYIAPPRFSFSHGLQTSPGSSSPPRPARASTPPINFLSLLHPASSPPYHVFVSRIIKSSDQQASIFLQQKLKVADVEERGRIVDAICAKGFEMMAHRFGNWAVQRCLEAASTLEERKKIVDCMKGRVVELATNCYGCHVLQKALDSEEQLRLAIVTELLSHDPAQTLVNKHASHVWSKIMELSWSEPAPPIFAFVNKSLKGQWAALACHETGSLVIQHAFENLEDSAKDGIVDELLNQGSSTFGEVCLNQWGAYCVQHLLEHGSPEHRERALEHLLAGLLEYSTNEQGAKSVAKALKEGGKDALDRIVKRMCEPTKSNARRAIIVDLALSTHGSQLIASVLPNVDKDQRAQLYDCIRSHIVTLRGCKTGSKVIWLFDRMRAYYGY</sequence>
<feature type="compositionally biased region" description="Polar residues" evidence="3">
    <location>
        <begin position="252"/>
        <end position="264"/>
    </location>
</feature>
<dbReference type="OrthoDB" id="668540at2759"/>
<evidence type="ECO:0000256" key="3">
    <source>
        <dbReference type="SAM" id="MobiDB-lite"/>
    </source>
</evidence>
<dbReference type="InterPro" id="IPR001313">
    <property type="entry name" value="Pumilio_RNA-bd_rpt"/>
</dbReference>
<dbReference type="GO" id="GO:0003730">
    <property type="term" value="F:mRNA 3'-UTR binding"/>
    <property type="evidence" value="ECO:0007669"/>
    <property type="project" value="TreeGrafter"/>
</dbReference>
<feature type="compositionally biased region" description="Polar residues" evidence="3">
    <location>
        <begin position="22"/>
        <end position="41"/>
    </location>
</feature>
<dbReference type="PROSITE" id="PS50303">
    <property type="entry name" value="PUM_HD"/>
    <property type="match status" value="1"/>
</dbReference>
<evidence type="ECO:0000313" key="6">
    <source>
        <dbReference type="Proteomes" id="UP000076532"/>
    </source>
</evidence>
<evidence type="ECO:0000256" key="1">
    <source>
        <dbReference type="ARBA" id="ARBA00022737"/>
    </source>
</evidence>
<feature type="repeat" description="Pumilio" evidence="2">
    <location>
        <begin position="471"/>
        <end position="513"/>
    </location>
</feature>
<feature type="compositionally biased region" description="Low complexity" evidence="3">
    <location>
        <begin position="265"/>
        <end position="287"/>
    </location>
</feature>
<dbReference type="SMART" id="SM00025">
    <property type="entry name" value="Pumilio"/>
    <property type="match status" value="7"/>
</dbReference>
<dbReference type="PROSITE" id="PS50302">
    <property type="entry name" value="PUM"/>
    <property type="match status" value="3"/>
</dbReference>
<dbReference type="AlphaFoldDB" id="A0A166SBT3"/>
<dbReference type="InterPro" id="IPR011989">
    <property type="entry name" value="ARM-like"/>
</dbReference>
<evidence type="ECO:0000313" key="5">
    <source>
        <dbReference type="EMBL" id="KZP29265.1"/>
    </source>
</evidence>
<reference evidence="5 6" key="1">
    <citation type="journal article" date="2016" name="Mol. Biol. Evol.">
        <title>Comparative Genomics of Early-Diverging Mushroom-Forming Fungi Provides Insights into the Origins of Lignocellulose Decay Capabilities.</title>
        <authorList>
            <person name="Nagy L.G."/>
            <person name="Riley R."/>
            <person name="Tritt A."/>
            <person name="Adam C."/>
            <person name="Daum C."/>
            <person name="Floudas D."/>
            <person name="Sun H."/>
            <person name="Yadav J.S."/>
            <person name="Pangilinan J."/>
            <person name="Larsson K.H."/>
            <person name="Matsuura K."/>
            <person name="Barry K."/>
            <person name="Labutti K."/>
            <person name="Kuo R."/>
            <person name="Ohm R.A."/>
            <person name="Bhattacharya S.S."/>
            <person name="Shirouzu T."/>
            <person name="Yoshinaga Y."/>
            <person name="Martin F.M."/>
            <person name="Grigoriev I.V."/>
            <person name="Hibbett D.S."/>
        </authorList>
    </citation>
    <scope>NUCLEOTIDE SEQUENCE [LARGE SCALE GENOMIC DNA]</scope>
    <source>
        <strain evidence="5 6">CBS 109695</strain>
    </source>
</reference>
<dbReference type="PANTHER" id="PTHR12537">
    <property type="entry name" value="RNA BINDING PROTEIN PUMILIO-RELATED"/>
    <property type="match status" value="1"/>
</dbReference>
<gene>
    <name evidence="5" type="ORF">FIBSPDRAFT_1038937</name>
</gene>
<organism evidence="5 6">
    <name type="scientific">Athelia psychrophila</name>
    <dbReference type="NCBI Taxonomy" id="1759441"/>
    <lineage>
        <taxon>Eukaryota</taxon>
        <taxon>Fungi</taxon>
        <taxon>Dikarya</taxon>
        <taxon>Basidiomycota</taxon>
        <taxon>Agaricomycotina</taxon>
        <taxon>Agaricomycetes</taxon>
        <taxon>Agaricomycetidae</taxon>
        <taxon>Atheliales</taxon>
        <taxon>Atheliaceae</taxon>
        <taxon>Athelia</taxon>
    </lineage>
</organism>
<dbReference type="GO" id="GO:0010608">
    <property type="term" value="P:post-transcriptional regulation of gene expression"/>
    <property type="evidence" value="ECO:0007669"/>
    <property type="project" value="TreeGrafter"/>
</dbReference>
<name>A0A166SBT3_9AGAM</name>
<evidence type="ECO:0000256" key="2">
    <source>
        <dbReference type="PROSITE-ProRule" id="PRU00317"/>
    </source>
</evidence>
<keyword evidence="6" id="KW-1185">Reference proteome</keyword>
<dbReference type="STRING" id="436010.A0A166SBT3"/>
<dbReference type="GO" id="GO:0005737">
    <property type="term" value="C:cytoplasm"/>
    <property type="evidence" value="ECO:0007669"/>
    <property type="project" value="TreeGrafter"/>
</dbReference>
<accession>A0A166SBT3</accession>
<dbReference type="PANTHER" id="PTHR12537:SF48">
    <property type="entry name" value="MEIOTIC COILED-COIL PROTEIN 2"/>
    <property type="match status" value="1"/>
</dbReference>
<dbReference type="EMBL" id="KV417499">
    <property type="protein sequence ID" value="KZP29265.1"/>
    <property type="molecule type" value="Genomic_DNA"/>
</dbReference>
<keyword evidence="1" id="KW-0677">Repeat</keyword>
<feature type="region of interest" description="Disordered" evidence="3">
    <location>
        <begin position="1"/>
        <end position="84"/>
    </location>
</feature>
<dbReference type="InterPro" id="IPR033133">
    <property type="entry name" value="PUM-HD"/>
</dbReference>
<dbReference type="Gene3D" id="1.25.10.10">
    <property type="entry name" value="Leucine-rich Repeat Variant"/>
    <property type="match status" value="1"/>
</dbReference>
<feature type="domain" description="PUM-HD" evidence="4">
    <location>
        <begin position="372"/>
        <end position="733"/>
    </location>
</feature>
<feature type="region of interest" description="Disordered" evidence="3">
    <location>
        <begin position="362"/>
        <end position="385"/>
    </location>
</feature>
<evidence type="ECO:0000259" key="4">
    <source>
        <dbReference type="PROSITE" id="PS50303"/>
    </source>
</evidence>
<dbReference type="Pfam" id="PF00806">
    <property type="entry name" value="PUF"/>
    <property type="match status" value="5"/>
</dbReference>
<dbReference type="Proteomes" id="UP000076532">
    <property type="component" value="Unassembled WGS sequence"/>
</dbReference>
<dbReference type="InterPro" id="IPR016024">
    <property type="entry name" value="ARM-type_fold"/>
</dbReference>
<feature type="repeat" description="Pumilio" evidence="2">
    <location>
        <begin position="587"/>
        <end position="626"/>
    </location>
</feature>
<feature type="repeat" description="Pumilio" evidence="2">
    <location>
        <begin position="551"/>
        <end position="586"/>
    </location>
</feature>
<dbReference type="SUPFAM" id="SSF48371">
    <property type="entry name" value="ARM repeat"/>
    <property type="match status" value="1"/>
</dbReference>
<protein>
    <submittedName>
        <fullName evidence="5">ARM repeat-containing protein</fullName>
    </submittedName>
</protein>
<feature type="region of interest" description="Disordered" evidence="3">
    <location>
        <begin position="242"/>
        <end position="305"/>
    </location>
</feature>
<proteinExistence type="predicted"/>